<accession>A0A3D2X6F9</accession>
<organism evidence="1 2">
    <name type="scientific">Lachnoclostridium phytofermentans</name>
    <dbReference type="NCBI Taxonomy" id="66219"/>
    <lineage>
        <taxon>Bacteria</taxon>
        <taxon>Bacillati</taxon>
        <taxon>Bacillota</taxon>
        <taxon>Clostridia</taxon>
        <taxon>Lachnospirales</taxon>
        <taxon>Lachnospiraceae</taxon>
    </lineage>
</organism>
<name>A0A3D2X6F9_9FIRM</name>
<dbReference type="Pfam" id="PF08876">
    <property type="entry name" value="DUF1836"/>
    <property type="match status" value="1"/>
</dbReference>
<dbReference type="AlphaFoldDB" id="A0A3D2X6F9"/>
<evidence type="ECO:0000313" key="2">
    <source>
        <dbReference type="Proteomes" id="UP000262969"/>
    </source>
</evidence>
<comment type="caution">
    <text evidence="1">The sequence shown here is derived from an EMBL/GenBank/DDBJ whole genome shotgun (WGS) entry which is preliminary data.</text>
</comment>
<proteinExistence type="predicted"/>
<evidence type="ECO:0008006" key="3">
    <source>
        <dbReference type="Google" id="ProtNLM"/>
    </source>
</evidence>
<gene>
    <name evidence="1" type="ORF">DHW61_09975</name>
</gene>
<dbReference type="Proteomes" id="UP000262969">
    <property type="component" value="Unassembled WGS sequence"/>
</dbReference>
<sequence length="186" mass="21441">MGICFPGTVIERGELTSREFFGVFRVTKGLMLAQVREITGLDTTTIQNWINRGWVKNPVDKRYSENQLASILLIHMLRDVMKLDHIAKLFDYLKKIEFGGNEEVLLISEAELYHYVCDMLDSIDYDIILTPKELEKAILMTLSTYVEPYEGAKRRVVNVLKIILVYYASAIVKHKADSIFTDIMNE</sequence>
<protein>
    <recommendedName>
        <fullName evidence="3">DUF1836 domain-containing protein</fullName>
    </recommendedName>
</protein>
<evidence type="ECO:0000313" key="1">
    <source>
        <dbReference type="EMBL" id="HCL02719.1"/>
    </source>
</evidence>
<reference evidence="1 2" key="1">
    <citation type="journal article" date="2018" name="Nat. Biotechnol.">
        <title>A standardized bacterial taxonomy based on genome phylogeny substantially revises the tree of life.</title>
        <authorList>
            <person name="Parks D.H."/>
            <person name="Chuvochina M."/>
            <person name="Waite D.W."/>
            <person name="Rinke C."/>
            <person name="Skarshewski A."/>
            <person name="Chaumeil P.A."/>
            <person name="Hugenholtz P."/>
        </authorList>
    </citation>
    <scope>NUCLEOTIDE SEQUENCE [LARGE SCALE GENOMIC DNA]</scope>
    <source>
        <strain evidence="1">UBA11728</strain>
    </source>
</reference>
<dbReference type="EMBL" id="DPVV01000329">
    <property type="protein sequence ID" value="HCL02719.1"/>
    <property type="molecule type" value="Genomic_DNA"/>
</dbReference>
<dbReference type="InterPro" id="IPR014975">
    <property type="entry name" value="DUF1836"/>
</dbReference>